<comment type="caution">
    <text evidence="1">The sequence shown here is derived from an EMBL/GenBank/DDBJ whole genome shotgun (WGS) entry which is preliminary data.</text>
</comment>
<name>A0A4S3JJI4_9EURO</name>
<gene>
    <name evidence="1" type="ORF">EYZ11_004831</name>
</gene>
<dbReference type="EMBL" id="SOSA01000146">
    <property type="protein sequence ID" value="THC95709.1"/>
    <property type="molecule type" value="Genomic_DNA"/>
</dbReference>
<organism evidence="1 2">
    <name type="scientific">Aspergillus tanneri</name>
    <dbReference type="NCBI Taxonomy" id="1220188"/>
    <lineage>
        <taxon>Eukaryota</taxon>
        <taxon>Fungi</taxon>
        <taxon>Dikarya</taxon>
        <taxon>Ascomycota</taxon>
        <taxon>Pezizomycotina</taxon>
        <taxon>Eurotiomycetes</taxon>
        <taxon>Eurotiomycetidae</taxon>
        <taxon>Eurotiales</taxon>
        <taxon>Aspergillaceae</taxon>
        <taxon>Aspergillus</taxon>
        <taxon>Aspergillus subgen. Circumdati</taxon>
    </lineage>
</organism>
<proteinExistence type="predicted"/>
<evidence type="ECO:0000313" key="2">
    <source>
        <dbReference type="Proteomes" id="UP000308092"/>
    </source>
</evidence>
<accession>A0A4S3JJI4</accession>
<protein>
    <submittedName>
        <fullName evidence="1">Uncharacterized protein</fullName>
    </submittedName>
</protein>
<dbReference type="Proteomes" id="UP000308092">
    <property type="component" value="Unassembled WGS sequence"/>
</dbReference>
<reference evidence="1 2" key="1">
    <citation type="submission" date="2019-03" db="EMBL/GenBank/DDBJ databases">
        <title>The genome sequence of a newly discovered highly antifungal drug resistant Aspergillus species, Aspergillus tanneri NIH 1004.</title>
        <authorList>
            <person name="Mounaud S."/>
            <person name="Singh I."/>
            <person name="Joardar V."/>
            <person name="Pakala S."/>
            <person name="Pakala S."/>
            <person name="Venepally P."/>
            <person name="Hoover J."/>
            <person name="Nierman W."/>
            <person name="Chung J."/>
            <person name="Losada L."/>
        </authorList>
    </citation>
    <scope>NUCLEOTIDE SEQUENCE [LARGE SCALE GENOMIC DNA]</scope>
    <source>
        <strain evidence="1 2">NIH1004</strain>
    </source>
</reference>
<sequence>MRVRLGLHVDNTFEQVVPSSSKASSMF</sequence>
<evidence type="ECO:0000313" key="1">
    <source>
        <dbReference type="EMBL" id="THC95709.1"/>
    </source>
</evidence>
<dbReference type="AlphaFoldDB" id="A0A4S3JJI4"/>
<keyword evidence="2" id="KW-1185">Reference proteome</keyword>
<dbReference type="VEuPathDB" id="FungiDB:EYZ11_004831"/>